<sequence>MARIRSIHPGLWTDEDFVNLSPVARLFYIGIWSEADDQGAFAWKPITLKARILPADNVDALSLLQEMIDSGVIRKADDDGSPIGLLKNFCKWQRPKKPVLHFTVPEELRAFVGLKDEDEGTNLRKAIWARFEGRCFYCATEVTYYSKKHNSLEIDHVVPVSKGGSDDDRNLACACRNCNRSKNNMSANEFFAFRKLKKLPVSEGFANTINGHISPELSLSHCEKENSQCENGFRVADGGWRRKEEGSNISPSLRSGSSSSPSAEAKGPRAAEFDEFWAAYPRHVGKDAARKAHTKARTRAAQAEIMLGLSRQVAAWPDRKSDRAQFIPYPASWLNSGGWQDDPSASAAAAPSPSTPQRNHGRPAIWDAVPDHPGV</sequence>
<gene>
    <name evidence="3" type="ORF">CFR80_16820</name>
</gene>
<evidence type="ECO:0000313" key="4">
    <source>
        <dbReference type="Proteomes" id="UP000247417"/>
    </source>
</evidence>
<dbReference type="SMART" id="SM00507">
    <property type="entry name" value="HNHc"/>
    <property type="match status" value="1"/>
</dbReference>
<dbReference type="Gene3D" id="1.10.30.50">
    <property type="match status" value="1"/>
</dbReference>
<dbReference type="GO" id="GO:0003676">
    <property type="term" value="F:nucleic acid binding"/>
    <property type="evidence" value="ECO:0007669"/>
    <property type="project" value="InterPro"/>
</dbReference>
<feature type="region of interest" description="Disordered" evidence="1">
    <location>
        <begin position="240"/>
        <end position="267"/>
    </location>
</feature>
<accession>A0A318QLQ2</accession>
<feature type="domain" description="HNH nuclease" evidence="2">
    <location>
        <begin position="122"/>
        <end position="180"/>
    </location>
</feature>
<organism evidence="3 4">
    <name type="scientific">Komagataeibacter oboediens</name>
    <dbReference type="NCBI Taxonomy" id="65958"/>
    <lineage>
        <taxon>Bacteria</taxon>
        <taxon>Pseudomonadati</taxon>
        <taxon>Pseudomonadota</taxon>
        <taxon>Alphaproteobacteria</taxon>
        <taxon>Acetobacterales</taxon>
        <taxon>Acetobacteraceae</taxon>
        <taxon>Komagataeibacter</taxon>
    </lineage>
</organism>
<dbReference type="OrthoDB" id="7211084at2"/>
<dbReference type="InterPro" id="IPR002711">
    <property type="entry name" value="HNH"/>
</dbReference>
<feature type="compositionally biased region" description="Low complexity" evidence="1">
    <location>
        <begin position="343"/>
        <end position="356"/>
    </location>
</feature>
<feature type="region of interest" description="Disordered" evidence="1">
    <location>
        <begin position="332"/>
        <end position="375"/>
    </location>
</feature>
<protein>
    <recommendedName>
        <fullName evidence="2">HNH nuclease domain-containing protein</fullName>
    </recommendedName>
</protein>
<evidence type="ECO:0000256" key="1">
    <source>
        <dbReference type="SAM" id="MobiDB-lite"/>
    </source>
</evidence>
<dbReference type="InterPro" id="IPR003615">
    <property type="entry name" value="HNH_nuc"/>
</dbReference>
<dbReference type="CDD" id="cd00085">
    <property type="entry name" value="HNHc"/>
    <property type="match status" value="1"/>
</dbReference>
<dbReference type="PANTHER" id="PTHR33877">
    <property type="entry name" value="SLL1193 PROTEIN"/>
    <property type="match status" value="1"/>
</dbReference>
<dbReference type="RefSeq" id="WP_110507754.1">
    <property type="nucleotide sequence ID" value="NZ_NKTX01000114.1"/>
</dbReference>
<dbReference type="GO" id="GO:0004519">
    <property type="term" value="F:endonuclease activity"/>
    <property type="evidence" value="ECO:0007669"/>
    <property type="project" value="InterPro"/>
</dbReference>
<dbReference type="Pfam" id="PF01844">
    <property type="entry name" value="HNH"/>
    <property type="match status" value="1"/>
</dbReference>
<evidence type="ECO:0000259" key="2">
    <source>
        <dbReference type="SMART" id="SM00507"/>
    </source>
</evidence>
<name>A0A318QLQ2_9PROT</name>
<dbReference type="InterPro" id="IPR052892">
    <property type="entry name" value="NA-targeting_endonuclease"/>
</dbReference>
<proteinExistence type="predicted"/>
<dbReference type="GO" id="GO:0008270">
    <property type="term" value="F:zinc ion binding"/>
    <property type="evidence" value="ECO:0007669"/>
    <property type="project" value="InterPro"/>
</dbReference>
<dbReference type="Proteomes" id="UP000247417">
    <property type="component" value="Unassembled WGS sequence"/>
</dbReference>
<evidence type="ECO:0000313" key="3">
    <source>
        <dbReference type="EMBL" id="PYD78202.1"/>
    </source>
</evidence>
<dbReference type="PANTHER" id="PTHR33877:SF1">
    <property type="entry name" value="TYPE IV METHYL-DIRECTED RESTRICTION ENZYME ECOKMCRA"/>
    <property type="match status" value="1"/>
</dbReference>
<dbReference type="AlphaFoldDB" id="A0A318QLQ2"/>
<dbReference type="EMBL" id="NKTX01000114">
    <property type="protein sequence ID" value="PYD78202.1"/>
    <property type="molecule type" value="Genomic_DNA"/>
</dbReference>
<reference evidence="3 4" key="1">
    <citation type="submission" date="2017-07" db="EMBL/GenBank/DDBJ databases">
        <title>A draft genome sequence of Komagataeibacter oboediens LMG 18849.</title>
        <authorList>
            <person name="Skraban J."/>
            <person name="Cleenwerck I."/>
            <person name="Vandamme P."/>
            <person name="Trcek J."/>
        </authorList>
    </citation>
    <scope>NUCLEOTIDE SEQUENCE [LARGE SCALE GENOMIC DNA]</scope>
    <source>
        <strain evidence="3 4">LMG 18849</strain>
    </source>
</reference>
<feature type="compositionally biased region" description="Low complexity" evidence="1">
    <location>
        <begin position="247"/>
        <end position="262"/>
    </location>
</feature>
<comment type="caution">
    <text evidence="3">The sequence shown here is derived from an EMBL/GenBank/DDBJ whole genome shotgun (WGS) entry which is preliminary data.</text>
</comment>